<reference evidence="1" key="1">
    <citation type="submission" date="2023-04" db="EMBL/GenBank/DDBJ databases">
        <title>The human skin virome in hidradenitis suppurativa patients.</title>
        <authorList>
            <person name="Jansen D."/>
        </authorList>
    </citation>
    <scope>NUCLEOTIDE SEQUENCE</scope>
    <source>
        <strain evidence="1">VC3_JansenPhageE</strain>
    </source>
</reference>
<accession>A0AA49X2F0</accession>
<dbReference type="EMBL" id="OQ890315">
    <property type="protein sequence ID" value="WLJ25752.1"/>
    <property type="molecule type" value="Genomic_DNA"/>
</dbReference>
<proteinExistence type="predicted"/>
<organism evidence="1">
    <name type="scientific">Firmicutes phage HS08</name>
    <dbReference type="NCBI Taxonomy" id="3056391"/>
    <lineage>
        <taxon>Viruses</taxon>
    </lineage>
</organism>
<protein>
    <submittedName>
        <fullName evidence="1">Uncharacterized protein</fullName>
    </submittedName>
</protein>
<sequence>MVISLATQPSLQRNVVYKYKYNVSLPTLYYK</sequence>
<evidence type="ECO:0000313" key="1">
    <source>
        <dbReference type="EMBL" id="WLJ25752.1"/>
    </source>
</evidence>
<name>A0AA49X2F0_9VIRU</name>